<dbReference type="GO" id="GO:1990961">
    <property type="term" value="P:xenobiotic detoxification by transmembrane export across the plasma membrane"/>
    <property type="evidence" value="ECO:0007669"/>
    <property type="project" value="InterPro"/>
</dbReference>
<dbReference type="InterPro" id="IPR011701">
    <property type="entry name" value="MFS"/>
</dbReference>
<feature type="transmembrane region" description="Helical" evidence="8">
    <location>
        <begin position="293"/>
        <end position="316"/>
    </location>
</feature>
<feature type="transmembrane region" description="Helical" evidence="8">
    <location>
        <begin position="353"/>
        <end position="373"/>
    </location>
</feature>
<feature type="transmembrane region" description="Helical" evidence="8">
    <location>
        <begin position="385"/>
        <end position="405"/>
    </location>
</feature>
<dbReference type="InterPro" id="IPR020846">
    <property type="entry name" value="MFS_dom"/>
</dbReference>
<dbReference type="PROSITE" id="PS50850">
    <property type="entry name" value="MFS"/>
    <property type="match status" value="1"/>
</dbReference>
<sequence length="413" mass="42799">MVHDQPAPDSPEPASSSPRPGLRFLAPLVIVTASGPVSMQMILPALPAIGEHFSVGPAMTHMLVSLALIAFGSSMLVWGPLSDRYGRRLPLIGGTVLFAAGAGLCLVAPTMELLIAGRVLGAAGAASGMVLTRAMVRDIYPSEQVSSAMSQLTMGQIVPPMLAPALGGLLTDRFGWHWNFVVLVALGLLALLLAWRLPETNHARAQGAASAGLLSSFSHLLRLPRFNGYAFFGAAVMMAYFAFLAGAPEVAMEQMHMTPSTYGMAYIALSLAFMSGNMLSARLSPRMGIDRMILLGGGLAAVSTVVGLLVLIVISTAGGSPWLLFVTGSVMAFGNGASLNNSQAGGMAVEPRMAGAAAGLGGFIQMLCGALATQSLGIIHNGTPYPLFLMMAISCVLSLVIFAGCQRLVARSA</sequence>
<dbReference type="GO" id="GO:0042910">
    <property type="term" value="F:xenobiotic transmembrane transporter activity"/>
    <property type="evidence" value="ECO:0007669"/>
    <property type="project" value="InterPro"/>
</dbReference>
<evidence type="ECO:0000256" key="3">
    <source>
        <dbReference type="ARBA" id="ARBA00022448"/>
    </source>
</evidence>
<dbReference type="PANTHER" id="PTHR42718">
    <property type="entry name" value="MAJOR FACILITATOR SUPERFAMILY MULTIDRUG TRANSPORTER MFSC"/>
    <property type="match status" value="1"/>
</dbReference>
<evidence type="ECO:0000256" key="6">
    <source>
        <dbReference type="ARBA" id="ARBA00022989"/>
    </source>
</evidence>
<keyword evidence="5 8" id="KW-0812">Transmembrane</keyword>
<dbReference type="InterPro" id="IPR004812">
    <property type="entry name" value="Efflux_drug-R_Bcr/CmlA"/>
</dbReference>
<dbReference type="InterPro" id="IPR036259">
    <property type="entry name" value="MFS_trans_sf"/>
</dbReference>
<keyword evidence="4" id="KW-1003">Cell membrane</keyword>
<protein>
    <recommendedName>
        <fullName evidence="8">Bcr/CflA family efflux transporter</fullName>
    </recommendedName>
</protein>
<dbReference type="Proteomes" id="UP000185678">
    <property type="component" value="Unassembled WGS sequence"/>
</dbReference>
<keyword evidence="7 8" id="KW-0472">Membrane</keyword>
<evidence type="ECO:0000256" key="8">
    <source>
        <dbReference type="RuleBase" id="RU365088"/>
    </source>
</evidence>
<evidence type="ECO:0000256" key="1">
    <source>
        <dbReference type="ARBA" id="ARBA00004651"/>
    </source>
</evidence>
<dbReference type="RefSeq" id="WP_076401372.1">
    <property type="nucleotide sequence ID" value="NZ_FTOA01000006.1"/>
</dbReference>
<keyword evidence="8" id="KW-0997">Cell inner membrane</keyword>
<evidence type="ECO:0000256" key="5">
    <source>
        <dbReference type="ARBA" id="ARBA00022692"/>
    </source>
</evidence>
<comment type="similarity">
    <text evidence="2 8">Belongs to the major facilitator superfamily. Bcr/CmlA family.</text>
</comment>
<gene>
    <name evidence="10" type="ORF">SAMN05421779_10638</name>
</gene>
<keyword evidence="3 8" id="KW-0813">Transport</keyword>
<evidence type="ECO:0000259" key="9">
    <source>
        <dbReference type="PROSITE" id="PS50850"/>
    </source>
</evidence>
<dbReference type="PANTHER" id="PTHR42718:SF9">
    <property type="entry name" value="MAJOR FACILITATOR SUPERFAMILY MULTIDRUG TRANSPORTER MFSC"/>
    <property type="match status" value="1"/>
</dbReference>
<dbReference type="SUPFAM" id="SSF103473">
    <property type="entry name" value="MFS general substrate transporter"/>
    <property type="match status" value="1"/>
</dbReference>
<proteinExistence type="inferred from homology"/>
<dbReference type="STRING" id="80876.SAMN05421779_10638"/>
<feature type="transmembrane region" description="Helical" evidence="8">
    <location>
        <begin position="322"/>
        <end position="341"/>
    </location>
</feature>
<dbReference type="AlphaFoldDB" id="A0A1N7P3K4"/>
<accession>A0A1N7P3K4</accession>
<feature type="domain" description="Major facilitator superfamily (MFS) profile" evidence="9">
    <location>
        <begin position="24"/>
        <end position="410"/>
    </location>
</feature>
<dbReference type="NCBIfam" id="TIGR00710">
    <property type="entry name" value="efflux_Bcr_CflA"/>
    <property type="match status" value="1"/>
</dbReference>
<keyword evidence="6 8" id="KW-1133">Transmembrane helix</keyword>
<comment type="caution">
    <text evidence="8">Lacks conserved residue(s) required for the propagation of feature annotation.</text>
</comment>
<dbReference type="Pfam" id="PF07690">
    <property type="entry name" value="MFS_1"/>
    <property type="match status" value="1"/>
</dbReference>
<dbReference type="CDD" id="cd17320">
    <property type="entry name" value="MFS_MdfA_MDR_like"/>
    <property type="match status" value="1"/>
</dbReference>
<feature type="transmembrane region" description="Helical" evidence="8">
    <location>
        <begin position="58"/>
        <end position="77"/>
    </location>
</feature>
<organism evidence="10 11">
    <name type="scientific">Insolitispirillum peregrinum</name>
    <dbReference type="NCBI Taxonomy" id="80876"/>
    <lineage>
        <taxon>Bacteria</taxon>
        <taxon>Pseudomonadati</taxon>
        <taxon>Pseudomonadota</taxon>
        <taxon>Alphaproteobacteria</taxon>
        <taxon>Rhodospirillales</taxon>
        <taxon>Novispirillaceae</taxon>
        <taxon>Insolitispirillum</taxon>
    </lineage>
</organism>
<dbReference type="EMBL" id="FTOA01000006">
    <property type="protein sequence ID" value="SIT05215.1"/>
    <property type="molecule type" value="Genomic_DNA"/>
</dbReference>
<dbReference type="Gene3D" id="1.20.1720.10">
    <property type="entry name" value="Multidrug resistance protein D"/>
    <property type="match status" value="1"/>
</dbReference>
<feature type="transmembrane region" description="Helical" evidence="8">
    <location>
        <begin position="226"/>
        <end position="243"/>
    </location>
</feature>
<name>A0A1N7P3K4_9PROT</name>
<evidence type="ECO:0000256" key="2">
    <source>
        <dbReference type="ARBA" id="ARBA00006236"/>
    </source>
</evidence>
<evidence type="ECO:0000313" key="11">
    <source>
        <dbReference type="Proteomes" id="UP000185678"/>
    </source>
</evidence>
<evidence type="ECO:0000313" key="10">
    <source>
        <dbReference type="EMBL" id="SIT05215.1"/>
    </source>
</evidence>
<comment type="subcellular location">
    <subcellularLocation>
        <location evidence="8">Cell inner membrane</location>
        <topology evidence="8">Multi-pass membrane protein</topology>
    </subcellularLocation>
    <subcellularLocation>
        <location evidence="1">Cell membrane</location>
        <topology evidence="1">Multi-pass membrane protein</topology>
    </subcellularLocation>
</comment>
<keyword evidence="11" id="KW-1185">Reference proteome</keyword>
<feature type="transmembrane region" description="Helical" evidence="8">
    <location>
        <begin position="176"/>
        <end position="195"/>
    </location>
</feature>
<reference evidence="10 11" key="1">
    <citation type="submission" date="2017-01" db="EMBL/GenBank/DDBJ databases">
        <authorList>
            <person name="Mah S.A."/>
            <person name="Swanson W.J."/>
            <person name="Moy G.W."/>
            <person name="Vacquier V.D."/>
        </authorList>
    </citation>
    <scope>NUCLEOTIDE SEQUENCE [LARGE SCALE GENOMIC DNA]</scope>
    <source>
        <strain evidence="10 11">DSM 11589</strain>
    </source>
</reference>
<dbReference type="GO" id="GO:0005886">
    <property type="term" value="C:plasma membrane"/>
    <property type="evidence" value="ECO:0007669"/>
    <property type="project" value="UniProtKB-SubCell"/>
</dbReference>
<feature type="transmembrane region" description="Helical" evidence="8">
    <location>
        <begin position="89"/>
        <end position="109"/>
    </location>
</feature>
<feature type="transmembrane region" description="Helical" evidence="8">
    <location>
        <begin position="24"/>
        <end position="46"/>
    </location>
</feature>
<evidence type="ECO:0000256" key="7">
    <source>
        <dbReference type="ARBA" id="ARBA00023136"/>
    </source>
</evidence>
<feature type="transmembrane region" description="Helical" evidence="8">
    <location>
        <begin position="263"/>
        <end position="281"/>
    </location>
</feature>
<evidence type="ECO:0000256" key="4">
    <source>
        <dbReference type="ARBA" id="ARBA00022475"/>
    </source>
</evidence>